<accession>A0ABY1M454</accession>
<evidence type="ECO:0000313" key="7">
    <source>
        <dbReference type="Proteomes" id="UP000193566"/>
    </source>
</evidence>
<sequence length="801" mass="85720">MNSRATTLATAAPAGHVAGARTPLDLFLGHLDSDPHALAVRDDRGHSLTRAELWELAADIEHELVAHGLGRGDMVIVCMPNWTEWMGAYLGVVRGEMVAGTLPVTTDPRSIAYTANLVGAKAVVLPRSHRGRDFVAESEVLAAELGREVQILLVDGQDGTRTWRSFDGPHATIPAYPDDLVHVLFSSSTTGKSKAIAHSEASLSAYNRMVIDRYEVSGERPIFMPSPLGHSTGFWHGARMSLMTGAALILQDAWDPRRALELVEQHGCEITVAATPFLKDIVDTAWDSTTPKLAGMRIFLCGGAPVAPSLIELAQEQMPDTRIAAIWAMSEGGATSSLPDDSTELVAYTCGKVMPGVTLEVVREDGTLAPRGTDGEIVMRTPSLFLGYIGQEQLYRDSFTTDGWFRTGDTGIVDDNGYLRLTGRLKDLIIRGGVNISPVEIENAISGHPQIARVAVVGSPDERLGERICAVIQPLGTAPTLDELVGWLAERDVPRRLWPESIRVLPSMPETPAGKIRKNVLRELISSGEDMTSSTVELTTQTVTLRDIDVTYTRAGEGPAVVLIHGLAEDHRSWRAVQEAGLPVTTYAYDLRGHGRTTVGSPEGTLAQLRDDLIAFLEEVTGPAICVGFSLGGTVVLSAAAERPDLVTKVVALGTSSVVGRGAAGFYAGRIELFRGDDGEAQRSALRDDTAAALHNPDSDLDAVTDFRLEAVGAAQGYINASTAMAALVDAPLTPELSRIAPDTEVAVVGADHDTFCPKKAADIILGAIEHATYHEITGAGHLMLVDQPERSIEILRGLLP</sequence>
<dbReference type="PANTHER" id="PTHR43201">
    <property type="entry name" value="ACYL-COA SYNTHETASE"/>
    <property type="match status" value="1"/>
</dbReference>
<dbReference type="Pfam" id="PF00561">
    <property type="entry name" value="Abhydrolase_1"/>
    <property type="match status" value="1"/>
</dbReference>
<protein>
    <submittedName>
        <fullName evidence="6">Acyl-CoA synthetase (AMP-forming)/AMP-acid ligase II</fullName>
    </submittedName>
</protein>
<dbReference type="InterPro" id="IPR045851">
    <property type="entry name" value="AMP-bd_C_sf"/>
</dbReference>
<dbReference type="Pfam" id="PF13193">
    <property type="entry name" value="AMP-binding_C"/>
    <property type="match status" value="1"/>
</dbReference>
<dbReference type="InterPro" id="IPR042099">
    <property type="entry name" value="ANL_N_sf"/>
</dbReference>
<feature type="domain" description="AMP-binding enzyme C-terminal" evidence="5">
    <location>
        <begin position="440"/>
        <end position="515"/>
    </location>
</feature>
<dbReference type="InterPro" id="IPR029058">
    <property type="entry name" value="AB_hydrolase_fold"/>
</dbReference>
<dbReference type="GO" id="GO:0016874">
    <property type="term" value="F:ligase activity"/>
    <property type="evidence" value="ECO:0007669"/>
    <property type="project" value="UniProtKB-KW"/>
</dbReference>
<dbReference type="SUPFAM" id="SSF53474">
    <property type="entry name" value="alpha/beta-Hydrolases"/>
    <property type="match status" value="1"/>
</dbReference>
<keyword evidence="2 6" id="KW-0436">Ligase</keyword>
<feature type="domain" description="AB hydrolase-1" evidence="4">
    <location>
        <begin position="559"/>
        <end position="788"/>
    </location>
</feature>
<dbReference type="RefSeq" id="WP_080968371.1">
    <property type="nucleotide sequence ID" value="NZ_FXAV01000001.1"/>
</dbReference>
<proteinExistence type="inferred from homology"/>
<evidence type="ECO:0000313" key="6">
    <source>
        <dbReference type="EMBL" id="SMG06315.1"/>
    </source>
</evidence>
<evidence type="ECO:0000259" key="4">
    <source>
        <dbReference type="Pfam" id="PF00561"/>
    </source>
</evidence>
<dbReference type="Proteomes" id="UP000193566">
    <property type="component" value="Unassembled WGS sequence"/>
</dbReference>
<dbReference type="InterPro" id="IPR000073">
    <property type="entry name" value="AB_hydrolase_1"/>
</dbReference>
<gene>
    <name evidence="6" type="ORF">SAMN02745947_00129</name>
</gene>
<evidence type="ECO:0000256" key="2">
    <source>
        <dbReference type="ARBA" id="ARBA00022598"/>
    </source>
</evidence>
<keyword evidence="7" id="KW-1185">Reference proteome</keyword>
<dbReference type="PANTHER" id="PTHR43201:SF5">
    <property type="entry name" value="MEDIUM-CHAIN ACYL-COA LIGASE ACSF2, MITOCHONDRIAL"/>
    <property type="match status" value="1"/>
</dbReference>
<reference evidence="6 7" key="1">
    <citation type="submission" date="2017-04" db="EMBL/GenBank/DDBJ databases">
        <authorList>
            <person name="Varghese N."/>
            <person name="Submissions S."/>
        </authorList>
    </citation>
    <scope>NUCLEOTIDE SEQUENCE [LARGE SCALE GENOMIC DNA]</scope>
    <source>
        <strain evidence="6 7">J3</strain>
    </source>
</reference>
<evidence type="ECO:0000259" key="5">
    <source>
        <dbReference type="Pfam" id="PF13193"/>
    </source>
</evidence>
<comment type="caution">
    <text evidence="6">The sequence shown here is derived from an EMBL/GenBank/DDBJ whole genome shotgun (WGS) entry which is preliminary data.</text>
</comment>
<feature type="domain" description="AMP-dependent synthetase/ligase" evidence="3">
    <location>
        <begin position="34"/>
        <end position="388"/>
    </location>
</feature>
<dbReference type="SUPFAM" id="SSF56801">
    <property type="entry name" value="Acetyl-CoA synthetase-like"/>
    <property type="match status" value="1"/>
</dbReference>
<dbReference type="EMBL" id="FXAV01000001">
    <property type="protein sequence ID" value="SMG06315.1"/>
    <property type="molecule type" value="Genomic_DNA"/>
</dbReference>
<dbReference type="Gene3D" id="3.30.300.30">
    <property type="match status" value="1"/>
</dbReference>
<dbReference type="Pfam" id="PF00501">
    <property type="entry name" value="AMP-binding"/>
    <property type="match status" value="1"/>
</dbReference>
<organism evidence="6 7">
    <name type="scientific">Rhodococcus rhodochrous J3</name>
    <dbReference type="NCBI Taxonomy" id="903528"/>
    <lineage>
        <taxon>Bacteria</taxon>
        <taxon>Bacillati</taxon>
        <taxon>Actinomycetota</taxon>
        <taxon>Actinomycetes</taxon>
        <taxon>Mycobacteriales</taxon>
        <taxon>Nocardiaceae</taxon>
        <taxon>Rhodococcus</taxon>
    </lineage>
</organism>
<dbReference type="Gene3D" id="3.40.50.12780">
    <property type="entry name" value="N-terminal domain of ligase-like"/>
    <property type="match status" value="1"/>
</dbReference>
<evidence type="ECO:0000256" key="1">
    <source>
        <dbReference type="ARBA" id="ARBA00006432"/>
    </source>
</evidence>
<dbReference type="Gene3D" id="3.40.50.1820">
    <property type="entry name" value="alpha/beta hydrolase"/>
    <property type="match status" value="1"/>
</dbReference>
<comment type="similarity">
    <text evidence="1">Belongs to the ATP-dependent AMP-binding enzyme family.</text>
</comment>
<dbReference type="InterPro" id="IPR000873">
    <property type="entry name" value="AMP-dep_synth/lig_dom"/>
</dbReference>
<dbReference type="InterPro" id="IPR025110">
    <property type="entry name" value="AMP-bd_C"/>
</dbReference>
<name>A0ABY1M454_RHORH</name>
<evidence type="ECO:0000259" key="3">
    <source>
        <dbReference type="Pfam" id="PF00501"/>
    </source>
</evidence>